<dbReference type="AlphaFoldDB" id="A0A4U6D5S5"/>
<keyword evidence="2" id="KW-1185">Reference proteome</keyword>
<accession>A0A4U6D5S5</accession>
<proteinExistence type="predicted"/>
<dbReference type="OrthoDB" id="5700441at2"/>
<reference evidence="1 2" key="1">
    <citation type="submission" date="2019-05" db="EMBL/GenBank/DDBJ databases">
        <title>Dyadobacter AR-3-8 sp. nov., isolated from arctic soil.</title>
        <authorList>
            <person name="Chaudhary D.K."/>
        </authorList>
    </citation>
    <scope>NUCLEOTIDE SEQUENCE [LARGE SCALE GENOMIC DNA]</scope>
    <source>
        <strain evidence="1 2">AR-3-8</strain>
    </source>
</reference>
<name>A0A4U6D5S5_9BACT</name>
<comment type="caution">
    <text evidence="1">The sequence shown here is derived from an EMBL/GenBank/DDBJ whole genome shotgun (WGS) entry which is preliminary data.</text>
</comment>
<protein>
    <submittedName>
        <fullName evidence="1">DUF4230 domain-containing protein</fullName>
    </submittedName>
</protein>
<sequence length="223" mass="26041">MEMSTLLFFILSVFLGGAFGAGAYYFWSGRHKLKSEPQREATVLLERIEKVFKVVMAEGYFTEIYNYQHDKNFWNLIKDKKKALVIAKAKVLVGYDFGKLRFHVEGNSKKIVIDYFPEPEVLSMDTDYKFYDIEQGWLNRFQSDDYTSILNEAKQTMNEKALQSDLPRIATNQVQLMMFQLAATMNWKIDMQLPETNKNVIEEYSSYKPVEAGIESLNRKTEE</sequence>
<evidence type="ECO:0000313" key="1">
    <source>
        <dbReference type="EMBL" id="TKT92056.1"/>
    </source>
</evidence>
<gene>
    <name evidence="1" type="ORF">FDK13_13050</name>
</gene>
<dbReference type="EMBL" id="SZVO01000005">
    <property type="protein sequence ID" value="TKT92056.1"/>
    <property type="molecule type" value="Genomic_DNA"/>
</dbReference>
<dbReference type="Pfam" id="PF14014">
    <property type="entry name" value="DUF4230"/>
    <property type="match status" value="1"/>
</dbReference>
<organism evidence="1 2">
    <name type="scientific">Dyadobacter frigoris</name>
    <dbReference type="NCBI Taxonomy" id="2576211"/>
    <lineage>
        <taxon>Bacteria</taxon>
        <taxon>Pseudomonadati</taxon>
        <taxon>Bacteroidota</taxon>
        <taxon>Cytophagia</taxon>
        <taxon>Cytophagales</taxon>
        <taxon>Spirosomataceae</taxon>
        <taxon>Dyadobacter</taxon>
    </lineage>
</organism>
<dbReference type="Proteomes" id="UP000304900">
    <property type="component" value="Unassembled WGS sequence"/>
</dbReference>
<dbReference type="InterPro" id="IPR025324">
    <property type="entry name" value="DUF4230"/>
</dbReference>
<evidence type="ECO:0000313" key="2">
    <source>
        <dbReference type="Proteomes" id="UP000304900"/>
    </source>
</evidence>